<proteinExistence type="predicted"/>
<gene>
    <name evidence="2" type="ORF">C0Q70_02355</name>
</gene>
<feature type="region of interest" description="Disordered" evidence="1">
    <location>
        <begin position="1"/>
        <end position="30"/>
    </location>
</feature>
<comment type="caution">
    <text evidence="2">The sequence shown here is derived from an EMBL/GenBank/DDBJ whole genome shotgun (WGS) entry which is preliminary data.</text>
</comment>
<sequence length="300" mass="33602">MLTPCDESSRVVSSQAAQPSSTSRDMRREEKLGADVPLCGSLTLHPSQNRFSSLRLPGWRIPSAGGRPTEKVSVFCSPVCDIEVRTIISNSSDSDQVECIIPVAEDRVQLNLSCKVDVSESDDESDILSDSLEMTTVHSVERHTVGGVWMCRVRNPVSSENDFYKIAKCRIEVIHVPQPSDIVCDVKLRTTDWVVEGWCTVAKIYSFYKMYNCSWHRTNGAEWLIPSENISFSMKSYIDPQNKREYNSGNCSFKHSLTPFVDASYKYHAIIQPGEVLAEAQTLKIGLINLFPPTSPTALW</sequence>
<name>A0A2T7PPN9_POMCA</name>
<dbReference type="Proteomes" id="UP000245119">
    <property type="component" value="Linkage Group LG2"/>
</dbReference>
<accession>A0A2T7PPN9</accession>
<dbReference type="EMBL" id="PZQS01000002">
    <property type="protein sequence ID" value="PVD35393.1"/>
    <property type="molecule type" value="Genomic_DNA"/>
</dbReference>
<feature type="compositionally biased region" description="Polar residues" evidence="1">
    <location>
        <begin position="10"/>
        <end position="23"/>
    </location>
</feature>
<reference evidence="2 3" key="1">
    <citation type="submission" date="2018-04" db="EMBL/GenBank/DDBJ databases">
        <title>The genome of golden apple snail Pomacea canaliculata provides insight into stress tolerance and invasive adaptation.</title>
        <authorList>
            <person name="Liu C."/>
            <person name="Liu B."/>
            <person name="Ren Y."/>
            <person name="Zhang Y."/>
            <person name="Wang H."/>
            <person name="Li S."/>
            <person name="Jiang F."/>
            <person name="Yin L."/>
            <person name="Zhang G."/>
            <person name="Qian W."/>
            <person name="Fan W."/>
        </authorList>
    </citation>
    <scope>NUCLEOTIDE SEQUENCE [LARGE SCALE GENOMIC DNA]</scope>
    <source>
        <strain evidence="2">SZHN2017</strain>
        <tissue evidence="2">Muscle</tissue>
    </source>
</reference>
<dbReference type="OrthoDB" id="10012075at2759"/>
<evidence type="ECO:0000313" key="2">
    <source>
        <dbReference type="EMBL" id="PVD35393.1"/>
    </source>
</evidence>
<evidence type="ECO:0000313" key="3">
    <source>
        <dbReference type="Proteomes" id="UP000245119"/>
    </source>
</evidence>
<protein>
    <submittedName>
        <fullName evidence="2">Uncharacterized protein</fullName>
    </submittedName>
</protein>
<evidence type="ECO:0000256" key="1">
    <source>
        <dbReference type="SAM" id="MobiDB-lite"/>
    </source>
</evidence>
<keyword evidence="3" id="KW-1185">Reference proteome</keyword>
<dbReference type="AlphaFoldDB" id="A0A2T7PPN9"/>
<organism evidence="2 3">
    <name type="scientific">Pomacea canaliculata</name>
    <name type="common">Golden apple snail</name>
    <dbReference type="NCBI Taxonomy" id="400727"/>
    <lineage>
        <taxon>Eukaryota</taxon>
        <taxon>Metazoa</taxon>
        <taxon>Spiralia</taxon>
        <taxon>Lophotrochozoa</taxon>
        <taxon>Mollusca</taxon>
        <taxon>Gastropoda</taxon>
        <taxon>Caenogastropoda</taxon>
        <taxon>Architaenioglossa</taxon>
        <taxon>Ampullarioidea</taxon>
        <taxon>Ampullariidae</taxon>
        <taxon>Pomacea</taxon>
    </lineage>
</organism>